<comment type="caution">
    <text evidence="2">The sequence shown here is derived from an EMBL/GenBank/DDBJ whole genome shotgun (WGS) entry which is preliminary data.</text>
</comment>
<protein>
    <submittedName>
        <fullName evidence="2">Uncharacterized protein</fullName>
    </submittedName>
</protein>
<name>A0ABQ0J633_9VIBR</name>
<feature type="chain" id="PRO_5045670984" evidence="1">
    <location>
        <begin position="23"/>
        <end position="70"/>
    </location>
</feature>
<evidence type="ECO:0000313" key="3">
    <source>
        <dbReference type="Proteomes" id="UP000029223"/>
    </source>
</evidence>
<organism evidence="2 3">
    <name type="scientific">Vibrio variabilis</name>
    <dbReference type="NCBI Taxonomy" id="990271"/>
    <lineage>
        <taxon>Bacteria</taxon>
        <taxon>Pseudomonadati</taxon>
        <taxon>Pseudomonadota</taxon>
        <taxon>Gammaproteobacteria</taxon>
        <taxon>Vibrionales</taxon>
        <taxon>Vibrionaceae</taxon>
        <taxon>Vibrio</taxon>
    </lineage>
</organism>
<dbReference type="Proteomes" id="UP000029223">
    <property type="component" value="Unassembled WGS sequence"/>
</dbReference>
<sequence>MSVLQSKYKTIALTFFSMVAHMADAVTIPPELMGTANAQTAVPTGATNQTQTSQASVAPLLQAGMTLIKH</sequence>
<feature type="signal peptide" evidence="1">
    <location>
        <begin position="1"/>
        <end position="22"/>
    </location>
</feature>
<dbReference type="EMBL" id="BBMS01000003">
    <property type="protein sequence ID" value="GAL24240.1"/>
    <property type="molecule type" value="Genomic_DNA"/>
</dbReference>
<accession>A0ABQ0J633</accession>
<gene>
    <name evidence="2" type="ORF">JCM19239_3943</name>
</gene>
<keyword evidence="1" id="KW-0732">Signal</keyword>
<evidence type="ECO:0000256" key="1">
    <source>
        <dbReference type="SAM" id="SignalP"/>
    </source>
</evidence>
<proteinExistence type="predicted"/>
<keyword evidence="3" id="KW-1185">Reference proteome</keyword>
<reference evidence="3" key="2">
    <citation type="submission" date="2014-09" db="EMBL/GenBank/DDBJ databases">
        <authorList>
            <consortium name="NBRP consortium"/>
            <person name="Sawabe T."/>
            <person name="Meirelles P."/>
            <person name="Nakanishi M."/>
            <person name="Sayaka M."/>
            <person name="Hattori M."/>
            <person name="Ohkuma M."/>
        </authorList>
    </citation>
    <scope>NUCLEOTIDE SEQUENCE [LARGE SCALE GENOMIC DNA]</scope>
    <source>
        <strain evidence="3">JCM 19239</strain>
    </source>
</reference>
<reference evidence="3" key="1">
    <citation type="submission" date="2014-09" db="EMBL/GenBank/DDBJ databases">
        <title>Vibrio variabilis JCM 19239. (C206) whole genome shotgun sequence.</title>
        <authorList>
            <person name="Sawabe T."/>
            <person name="Meirelles P."/>
            <person name="Nakanishi M."/>
            <person name="Sayaka M."/>
            <person name="Hattori M."/>
            <person name="Ohkuma M."/>
        </authorList>
    </citation>
    <scope>NUCLEOTIDE SEQUENCE [LARGE SCALE GENOMIC DNA]</scope>
    <source>
        <strain evidence="3">JCM 19239</strain>
    </source>
</reference>
<evidence type="ECO:0000313" key="2">
    <source>
        <dbReference type="EMBL" id="GAL24240.1"/>
    </source>
</evidence>